<dbReference type="InterPro" id="IPR007655">
    <property type="entry name" value="Slam_C"/>
</dbReference>
<keyword evidence="12" id="KW-1185">Reference proteome</keyword>
<comment type="caution">
    <text evidence="11">The sequence shown here is derived from an EMBL/GenBank/DDBJ whole genome shotgun (WGS) entry which is preliminary data.</text>
</comment>
<evidence type="ECO:0000256" key="4">
    <source>
        <dbReference type="ARBA" id="ARBA00022729"/>
    </source>
</evidence>
<evidence type="ECO:0000256" key="3">
    <source>
        <dbReference type="ARBA" id="ARBA00022692"/>
    </source>
</evidence>
<organism evidence="11 12">
    <name type="scientific">Neisseria montereyensis</name>
    <dbReference type="NCBI Taxonomy" id="2973938"/>
    <lineage>
        <taxon>Bacteria</taxon>
        <taxon>Pseudomonadati</taxon>
        <taxon>Pseudomonadota</taxon>
        <taxon>Betaproteobacteria</taxon>
        <taxon>Neisseriales</taxon>
        <taxon>Neisseriaceae</taxon>
        <taxon>Neisseria</taxon>
    </lineage>
</organism>
<dbReference type="Gene3D" id="1.25.40.10">
    <property type="entry name" value="Tetratricopeptide repeat domain"/>
    <property type="match status" value="1"/>
</dbReference>
<feature type="chain" id="PRO_5046626239" evidence="8">
    <location>
        <begin position="22"/>
        <end position="515"/>
    </location>
</feature>
<dbReference type="SUPFAM" id="SSF56925">
    <property type="entry name" value="OMPA-like"/>
    <property type="match status" value="1"/>
</dbReference>
<accession>A0ABT2FCB1</accession>
<evidence type="ECO:0000256" key="6">
    <source>
        <dbReference type="ARBA" id="ARBA00023237"/>
    </source>
</evidence>
<comment type="subcellular location">
    <subcellularLocation>
        <location evidence="1">Cell outer membrane</location>
        <topology evidence="1">Multi-pass membrane protein</topology>
    </subcellularLocation>
</comment>
<keyword evidence="2" id="KW-1134">Transmembrane beta strand</keyword>
<evidence type="ECO:0000259" key="10">
    <source>
        <dbReference type="Pfam" id="PF24575"/>
    </source>
</evidence>
<gene>
    <name evidence="11" type="ORF">NXS09_04635</name>
</gene>
<evidence type="ECO:0000256" key="2">
    <source>
        <dbReference type="ARBA" id="ARBA00022452"/>
    </source>
</evidence>
<protein>
    <submittedName>
        <fullName evidence="11">Surface lipoprotein assembly modifier</fullName>
    </submittedName>
</protein>
<feature type="domain" description="Surface lipoprotein assembly modifier N-terminal TPR repeats region" evidence="10">
    <location>
        <begin position="72"/>
        <end position="172"/>
    </location>
</feature>
<proteinExistence type="inferred from homology"/>
<keyword evidence="11" id="KW-0449">Lipoprotein</keyword>
<keyword evidence="5" id="KW-0472">Membrane</keyword>
<comment type="similarity">
    <text evidence="7">Belongs to the Slam family.</text>
</comment>
<dbReference type="InterPro" id="IPR057556">
    <property type="entry name" value="TPR_Slam"/>
</dbReference>
<evidence type="ECO:0000313" key="11">
    <source>
        <dbReference type="EMBL" id="MCS4533585.1"/>
    </source>
</evidence>
<evidence type="ECO:0000256" key="7">
    <source>
        <dbReference type="ARBA" id="ARBA00023609"/>
    </source>
</evidence>
<dbReference type="Pfam" id="PF24575">
    <property type="entry name" value="TPR_Slam"/>
    <property type="match status" value="1"/>
</dbReference>
<evidence type="ECO:0000256" key="1">
    <source>
        <dbReference type="ARBA" id="ARBA00004571"/>
    </source>
</evidence>
<dbReference type="InterPro" id="IPR011250">
    <property type="entry name" value="OMP/PagP_B-barrel"/>
</dbReference>
<feature type="domain" description="Surface lipoprotein assembly modifier C-terminal" evidence="9">
    <location>
        <begin position="203"/>
        <end position="515"/>
    </location>
</feature>
<evidence type="ECO:0000313" key="12">
    <source>
        <dbReference type="Proteomes" id="UP001166947"/>
    </source>
</evidence>
<dbReference type="EMBL" id="JANUXW010000003">
    <property type="protein sequence ID" value="MCS4533585.1"/>
    <property type="molecule type" value="Genomic_DNA"/>
</dbReference>
<keyword evidence="4 8" id="KW-0732">Signal</keyword>
<reference evidence="11" key="1">
    <citation type="submission" date="2022-08" db="EMBL/GenBank/DDBJ databases">
        <authorList>
            <person name="Volokhov D.V."/>
            <person name="Furtak V.A."/>
            <person name="Zagorodnyaya T.A."/>
        </authorList>
    </citation>
    <scope>NUCLEOTIDE SEQUENCE</scope>
    <source>
        <strain evidence="11">CSL10203-ORH2</strain>
    </source>
</reference>
<dbReference type="InterPro" id="IPR011990">
    <property type="entry name" value="TPR-like_helical_dom_sf"/>
</dbReference>
<name>A0ABT2FCB1_9NEIS</name>
<dbReference type="RefSeq" id="WP_259291398.1">
    <property type="nucleotide sequence ID" value="NZ_JANUXW010000003.1"/>
</dbReference>
<evidence type="ECO:0000259" key="9">
    <source>
        <dbReference type="Pfam" id="PF04575"/>
    </source>
</evidence>
<feature type="signal peptide" evidence="8">
    <location>
        <begin position="1"/>
        <end position="21"/>
    </location>
</feature>
<evidence type="ECO:0000256" key="5">
    <source>
        <dbReference type="ARBA" id="ARBA00023136"/>
    </source>
</evidence>
<dbReference type="Proteomes" id="UP001166947">
    <property type="component" value="Unassembled WGS sequence"/>
</dbReference>
<keyword evidence="6" id="KW-0998">Cell outer membrane</keyword>
<keyword evidence="3" id="KW-0812">Transmembrane</keyword>
<sequence>MFKKLTFMPVLLGSVSFYAYGADTPESLITDEIKQERPAVRAQQQPWLEQLAKPSEEPVKTNINQQNKINTLTNEDLLKNPQLLQRLMIEALNSNNPHLLSSLTIAYRQYPQADPVLLARAEGMLARYEGDYGKAVQIYSKLHESQPENTRITLDTAAILQEDKQWKEADSLFAEVESVPGLPTEVGNNIRLYREQNKAANRWQVDAGGSFTRDKNINDVAPRYCLPLGCIEQQPEDAVGLNYFVSVDKSTPIKGNHNLLFRGYMSGVSYYFDKKSEYDNAFGRAYLGWQYQNARSSLNILPFYQWQLAGTDEFSDKPTKNHTFDMSMLAHATGVQTAFSHQITPRLQSYASAETYQQNYREDGRALRNDGRYYSLFGSLAYRLTPQHTVFGGVGVGVFKPKNKIVGNRVNNTGNTRHSFNVGWLADWQKLGGLNTRLQVYRTNRRYRGQALNTDFEWERQFNKETTYIFSLSHPKISIGTFMPKLTWERRRTSSTHKWADRKQNRLFVEIEKNF</sequence>
<dbReference type="Pfam" id="PF04575">
    <property type="entry name" value="SlipAM"/>
    <property type="match status" value="1"/>
</dbReference>
<dbReference type="SUPFAM" id="SSF48452">
    <property type="entry name" value="TPR-like"/>
    <property type="match status" value="1"/>
</dbReference>
<evidence type="ECO:0000256" key="8">
    <source>
        <dbReference type="SAM" id="SignalP"/>
    </source>
</evidence>
<reference evidence="11" key="2">
    <citation type="journal article" date="2023" name="Curr. Microbiol.">
        <title>Neisseria montereyensis sp. nov., Isolated from Oropharynx of California Sea Lion (Zalophus californianus): Genomic, Phylogenetic, and Phenotypic Study.</title>
        <authorList>
            <person name="Volokhov D.V."/>
            <person name="Zagorodnyaya T.A."/>
            <person name="Furtak V.A."/>
            <person name="Nattanmai G."/>
            <person name="Randall L."/>
            <person name="Jose S."/>
            <person name="Gao Y."/>
            <person name="Gulland F.M."/>
            <person name="Eisenberg T."/>
            <person name="Delmonte P."/>
            <person name="Blom J."/>
            <person name="Mitchell K.K."/>
        </authorList>
    </citation>
    <scope>NUCLEOTIDE SEQUENCE</scope>
    <source>
        <strain evidence="11">CSL10203-ORH2</strain>
    </source>
</reference>